<dbReference type="Gene3D" id="1.10.510.10">
    <property type="entry name" value="Transferase(Phosphotransferase) domain 1"/>
    <property type="match status" value="1"/>
</dbReference>
<protein>
    <recommendedName>
        <fullName evidence="3">Protein kinase domain-containing protein</fullName>
    </recommendedName>
</protein>
<dbReference type="InterPro" id="IPR001245">
    <property type="entry name" value="Ser-Thr/Tyr_kinase_cat_dom"/>
</dbReference>
<dbReference type="GO" id="GO:0005886">
    <property type="term" value="C:plasma membrane"/>
    <property type="evidence" value="ECO:0007669"/>
    <property type="project" value="TreeGrafter"/>
</dbReference>
<keyword evidence="1" id="KW-0547">Nucleotide-binding</keyword>
<keyword evidence="2" id="KW-0067">ATP-binding</keyword>
<evidence type="ECO:0000313" key="5">
    <source>
        <dbReference type="Proteomes" id="UP001280121"/>
    </source>
</evidence>
<feature type="domain" description="Protein kinase" evidence="3">
    <location>
        <begin position="1"/>
        <end position="260"/>
    </location>
</feature>
<name>A0AAD9WQW7_9ROSI</name>
<dbReference type="SUPFAM" id="SSF56112">
    <property type="entry name" value="Protein kinase-like (PK-like)"/>
    <property type="match status" value="1"/>
</dbReference>
<dbReference type="InterPro" id="IPR000719">
    <property type="entry name" value="Prot_kinase_dom"/>
</dbReference>
<gene>
    <name evidence="4" type="ORF">Ddye_028174</name>
</gene>
<organism evidence="4 5">
    <name type="scientific">Dipteronia dyeriana</name>
    <dbReference type="NCBI Taxonomy" id="168575"/>
    <lineage>
        <taxon>Eukaryota</taxon>
        <taxon>Viridiplantae</taxon>
        <taxon>Streptophyta</taxon>
        <taxon>Embryophyta</taxon>
        <taxon>Tracheophyta</taxon>
        <taxon>Spermatophyta</taxon>
        <taxon>Magnoliopsida</taxon>
        <taxon>eudicotyledons</taxon>
        <taxon>Gunneridae</taxon>
        <taxon>Pentapetalae</taxon>
        <taxon>rosids</taxon>
        <taxon>malvids</taxon>
        <taxon>Sapindales</taxon>
        <taxon>Sapindaceae</taxon>
        <taxon>Hippocastanoideae</taxon>
        <taxon>Acereae</taxon>
        <taxon>Dipteronia</taxon>
    </lineage>
</organism>
<dbReference type="InterPro" id="IPR045274">
    <property type="entry name" value="WAK-like"/>
</dbReference>
<dbReference type="EMBL" id="JANJYI010000008">
    <property type="protein sequence ID" value="KAK2640379.1"/>
    <property type="molecule type" value="Genomic_DNA"/>
</dbReference>
<dbReference type="PROSITE" id="PS50011">
    <property type="entry name" value="PROTEIN_KINASE_DOM"/>
    <property type="match status" value="1"/>
</dbReference>
<dbReference type="GO" id="GO:0007166">
    <property type="term" value="P:cell surface receptor signaling pathway"/>
    <property type="evidence" value="ECO:0007669"/>
    <property type="project" value="InterPro"/>
</dbReference>
<dbReference type="GO" id="GO:0005524">
    <property type="term" value="F:ATP binding"/>
    <property type="evidence" value="ECO:0007669"/>
    <property type="project" value="UniProtKB-KW"/>
</dbReference>
<dbReference type="InterPro" id="IPR011009">
    <property type="entry name" value="Kinase-like_dom_sf"/>
</dbReference>
<dbReference type="PANTHER" id="PTHR27005">
    <property type="entry name" value="WALL-ASSOCIATED RECEPTOR KINASE-LIKE 21"/>
    <property type="match status" value="1"/>
</dbReference>
<proteinExistence type="predicted"/>
<keyword evidence="5" id="KW-1185">Reference proteome</keyword>
<dbReference type="Pfam" id="PF07714">
    <property type="entry name" value="PK_Tyr_Ser-Thr"/>
    <property type="match status" value="1"/>
</dbReference>
<dbReference type="Proteomes" id="UP001280121">
    <property type="component" value="Unassembled WGS sequence"/>
</dbReference>
<evidence type="ECO:0000259" key="3">
    <source>
        <dbReference type="PROSITE" id="PS50011"/>
    </source>
</evidence>
<dbReference type="PANTHER" id="PTHR27005:SF466">
    <property type="entry name" value="NON-FUNCTIONAL PSEUDOKINASE ZED1-LIKE"/>
    <property type="match status" value="1"/>
</dbReference>
<comment type="caution">
    <text evidence="4">The sequence shown here is derived from an EMBL/GenBank/DDBJ whole genome shotgun (WGS) entry which is preliminary data.</text>
</comment>
<dbReference type="PIRSF" id="PIRSF000654">
    <property type="entry name" value="Integrin-linked_kinase"/>
    <property type="match status" value="1"/>
</dbReference>
<accession>A0AAD9WQW7</accession>
<evidence type="ECO:0000313" key="4">
    <source>
        <dbReference type="EMBL" id="KAK2640379.1"/>
    </source>
</evidence>
<reference evidence="4" key="1">
    <citation type="journal article" date="2023" name="Plant J.">
        <title>Genome sequences and population genomics provide insights into the demographic history, inbreeding, and mutation load of two 'living fossil' tree species of Dipteronia.</title>
        <authorList>
            <person name="Feng Y."/>
            <person name="Comes H.P."/>
            <person name="Chen J."/>
            <person name="Zhu S."/>
            <person name="Lu R."/>
            <person name="Zhang X."/>
            <person name="Li P."/>
            <person name="Qiu J."/>
            <person name="Olsen K.M."/>
            <person name="Qiu Y."/>
        </authorList>
    </citation>
    <scope>NUCLEOTIDE SEQUENCE</scope>
    <source>
        <strain evidence="4">KIB01</strain>
    </source>
</reference>
<dbReference type="GO" id="GO:0004674">
    <property type="term" value="F:protein serine/threonine kinase activity"/>
    <property type="evidence" value="ECO:0007669"/>
    <property type="project" value="TreeGrafter"/>
</dbReference>
<dbReference type="AlphaFoldDB" id="A0AAD9WQW7"/>
<sequence length="264" mass="30524">MRKRVKIDAFYILYKGFMQEHSISVMKFEDEPSMWDTSQCCLNDIAFASQMCHKNVLKFIGCCLETQIPILVFDPVNYDTLAARLYDRDHQPHFEPLLLTQRLKIAMEIANAVSYLHVGFPRPIVFRSIKLSNILFDEEYVAKLFNMTLSATIPEGETHTKDGLKATMGYVAPEYAVTGYFNEKCDVYSFGLLSFQLLTGRHIIEFDDDHDYLLGDRVKRFTENNRFNEIIDLALKCVSDLAEDRPTMVDVAKQLRQLYLTSLN</sequence>
<evidence type="ECO:0000256" key="2">
    <source>
        <dbReference type="ARBA" id="ARBA00022840"/>
    </source>
</evidence>
<dbReference type="Gene3D" id="3.30.200.20">
    <property type="entry name" value="Phosphorylase Kinase, domain 1"/>
    <property type="match status" value="1"/>
</dbReference>
<evidence type="ECO:0000256" key="1">
    <source>
        <dbReference type="ARBA" id="ARBA00022741"/>
    </source>
</evidence>